<organism evidence="2 3">
    <name type="scientific">Trametes pubescens</name>
    <name type="common">White-rot fungus</name>
    <dbReference type="NCBI Taxonomy" id="154538"/>
    <lineage>
        <taxon>Eukaryota</taxon>
        <taxon>Fungi</taxon>
        <taxon>Dikarya</taxon>
        <taxon>Basidiomycota</taxon>
        <taxon>Agaricomycotina</taxon>
        <taxon>Agaricomycetes</taxon>
        <taxon>Polyporales</taxon>
        <taxon>Polyporaceae</taxon>
        <taxon>Trametes</taxon>
    </lineage>
</organism>
<keyword evidence="1" id="KW-0472">Membrane</keyword>
<feature type="transmembrane region" description="Helical" evidence="1">
    <location>
        <begin position="92"/>
        <end position="111"/>
    </location>
</feature>
<evidence type="ECO:0000313" key="2">
    <source>
        <dbReference type="EMBL" id="OJT02220.1"/>
    </source>
</evidence>
<protein>
    <submittedName>
        <fullName evidence="2">Uncharacterized protein</fullName>
    </submittedName>
</protein>
<dbReference type="Proteomes" id="UP000184267">
    <property type="component" value="Unassembled WGS sequence"/>
</dbReference>
<evidence type="ECO:0000313" key="3">
    <source>
        <dbReference type="Proteomes" id="UP000184267"/>
    </source>
</evidence>
<reference evidence="2 3" key="1">
    <citation type="submission" date="2016-10" db="EMBL/GenBank/DDBJ databases">
        <title>Genome sequence of the basidiomycete white-rot fungus Trametes pubescens.</title>
        <authorList>
            <person name="Makela M.R."/>
            <person name="Granchi Z."/>
            <person name="Peng M."/>
            <person name="De Vries R.P."/>
            <person name="Grigoriev I."/>
            <person name="Riley R."/>
            <person name="Hilden K."/>
        </authorList>
    </citation>
    <scope>NUCLEOTIDE SEQUENCE [LARGE SCALE GENOMIC DNA]</scope>
    <source>
        <strain evidence="2 3">FBCC735</strain>
    </source>
</reference>
<sequence length="145" mass="15537">MDTSNPLQGRVILHLLQQVSDAVARLPQVASCGSEDGLRVIGGDRYKVVPMVGFPRIGVLGDGEKMVGPSLDRWTWAASICREVGRSRRRRTWFSPNGLLTLSTIGLLLYIPLVDDFAVAAGQLLEILEVHGGTLAGNGVSARGT</sequence>
<name>A0A1M2V3P6_TRAPU</name>
<keyword evidence="1" id="KW-0812">Transmembrane</keyword>
<keyword evidence="1" id="KW-1133">Transmembrane helix</keyword>
<comment type="caution">
    <text evidence="2">The sequence shown here is derived from an EMBL/GenBank/DDBJ whole genome shotgun (WGS) entry which is preliminary data.</text>
</comment>
<keyword evidence="3" id="KW-1185">Reference proteome</keyword>
<dbReference type="EMBL" id="MNAD01001692">
    <property type="protein sequence ID" value="OJT02220.1"/>
    <property type="molecule type" value="Genomic_DNA"/>
</dbReference>
<evidence type="ECO:0000256" key="1">
    <source>
        <dbReference type="SAM" id="Phobius"/>
    </source>
</evidence>
<accession>A0A1M2V3P6</accession>
<dbReference type="AlphaFoldDB" id="A0A1M2V3P6"/>
<gene>
    <name evidence="2" type="ORF">TRAPUB_7247</name>
</gene>
<proteinExistence type="predicted"/>